<organism evidence="2">
    <name type="scientific">freshwater metagenome</name>
    <dbReference type="NCBI Taxonomy" id="449393"/>
    <lineage>
        <taxon>unclassified sequences</taxon>
        <taxon>metagenomes</taxon>
        <taxon>ecological metagenomes</taxon>
    </lineage>
</organism>
<accession>A0A6J6XQX5</accession>
<feature type="region of interest" description="Disordered" evidence="1">
    <location>
        <begin position="208"/>
        <end position="251"/>
    </location>
</feature>
<dbReference type="Gene3D" id="6.10.250.660">
    <property type="match status" value="1"/>
</dbReference>
<reference evidence="2" key="1">
    <citation type="submission" date="2020-05" db="EMBL/GenBank/DDBJ databases">
        <authorList>
            <person name="Chiriac C."/>
            <person name="Salcher M."/>
            <person name="Ghai R."/>
            <person name="Kavagutti S V."/>
        </authorList>
    </citation>
    <scope>NUCLEOTIDE SEQUENCE</scope>
</reference>
<dbReference type="Pfam" id="PF05103">
    <property type="entry name" value="DivIVA"/>
    <property type="match status" value="1"/>
</dbReference>
<sequence length="301" mass="32198">MELSPDSVSGTTFRIVKKGCDPEEVRTYLAQLAVSFEAMQKHAAAMEARARAATARLQEIAAQPAVAPAGPTQDEAADSISRAMLLAQRTADTTVREAEIEAAQIITRAKAEAQILLDSGQGALNRMLDEAKHDARKAAEGELKRVEDEVASMLARRDFLLSDVEHLEQHIVTQRERLRDVASALNDLVSRVPGGLADLRRPLISAVSEHNADTADSDDGDDDSDSDSEDTVDTVDIDGTPAWGMAPPDPARAALLAGAEHAPLPMVVPDNAQELYDVTQPIPRVRFAAAEDLPDGSGRPG</sequence>
<dbReference type="InterPro" id="IPR007793">
    <property type="entry name" value="DivIVA_fam"/>
</dbReference>
<evidence type="ECO:0000313" key="2">
    <source>
        <dbReference type="EMBL" id="CAB4799661.1"/>
    </source>
</evidence>
<dbReference type="PANTHER" id="PTHR35794">
    <property type="entry name" value="CELL DIVISION PROTEIN DIVIVA"/>
    <property type="match status" value="1"/>
</dbReference>
<feature type="compositionally biased region" description="Acidic residues" evidence="1">
    <location>
        <begin position="215"/>
        <end position="236"/>
    </location>
</feature>
<name>A0A6J6XQX5_9ZZZZ</name>
<dbReference type="EMBL" id="CAFAAI010000152">
    <property type="protein sequence ID" value="CAB4799661.1"/>
    <property type="molecule type" value="Genomic_DNA"/>
</dbReference>
<dbReference type="PANTHER" id="PTHR35794:SF2">
    <property type="entry name" value="CELL DIVISION PROTEIN DIVIVA"/>
    <property type="match status" value="1"/>
</dbReference>
<evidence type="ECO:0000256" key="1">
    <source>
        <dbReference type="SAM" id="MobiDB-lite"/>
    </source>
</evidence>
<dbReference type="AlphaFoldDB" id="A0A6J6XQX5"/>
<gene>
    <name evidence="2" type="ORF">UFOPK2992_00950</name>
</gene>
<protein>
    <submittedName>
        <fullName evidence="2">Unannotated protein</fullName>
    </submittedName>
</protein>
<proteinExistence type="predicted"/>